<dbReference type="GO" id="GO:0016887">
    <property type="term" value="F:ATP hydrolysis activity"/>
    <property type="evidence" value="ECO:0007669"/>
    <property type="project" value="InterPro"/>
</dbReference>
<gene>
    <name evidence="2" type="ORF">K432DRAFT_314227</name>
</gene>
<name>A0A8E2DWQ6_9PEZI</name>
<evidence type="ECO:0000259" key="1">
    <source>
        <dbReference type="SMART" id="SM00382"/>
    </source>
</evidence>
<dbReference type="SMART" id="SM00382">
    <property type="entry name" value="AAA"/>
    <property type="match status" value="1"/>
</dbReference>
<dbReference type="InterPro" id="IPR027417">
    <property type="entry name" value="P-loop_NTPase"/>
</dbReference>
<feature type="domain" description="AAA+ ATPase" evidence="1">
    <location>
        <begin position="11"/>
        <end position="136"/>
    </location>
</feature>
<dbReference type="EMBL" id="KV746140">
    <property type="protein sequence ID" value="OCK72941.1"/>
    <property type="molecule type" value="Genomic_DNA"/>
</dbReference>
<protein>
    <submittedName>
        <fullName evidence="2">P-loop containing nucleoside triphosphate hydrolase protein</fullName>
    </submittedName>
</protein>
<dbReference type="Proteomes" id="UP000250266">
    <property type="component" value="Unassembled WGS sequence"/>
</dbReference>
<evidence type="ECO:0000313" key="2">
    <source>
        <dbReference type="EMBL" id="OCK72941.1"/>
    </source>
</evidence>
<dbReference type="Pfam" id="PF00004">
    <property type="entry name" value="AAA"/>
    <property type="match status" value="1"/>
</dbReference>
<dbReference type="PANTHER" id="PTHR46411:SF3">
    <property type="entry name" value="AAA+ ATPASE DOMAIN-CONTAINING PROTEIN"/>
    <property type="match status" value="1"/>
</dbReference>
<dbReference type="PANTHER" id="PTHR46411">
    <property type="entry name" value="FAMILY ATPASE, PUTATIVE-RELATED"/>
    <property type="match status" value="1"/>
</dbReference>
<keyword evidence="2" id="KW-0378">Hydrolase</keyword>
<dbReference type="AlphaFoldDB" id="A0A8E2DWQ6"/>
<dbReference type="SUPFAM" id="SSF52540">
    <property type="entry name" value="P-loop containing nucleoside triphosphate hydrolases"/>
    <property type="match status" value="1"/>
</dbReference>
<dbReference type="Gene3D" id="3.40.50.300">
    <property type="entry name" value="P-loop containing nucleotide triphosphate hydrolases"/>
    <property type="match status" value="1"/>
</dbReference>
<organism evidence="2 3">
    <name type="scientific">Lepidopterella palustris CBS 459.81</name>
    <dbReference type="NCBI Taxonomy" id="1314670"/>
    <lineage>
        <taxon>Eukaryota</taxon>
        <taxon>Fungi</taxon>
        <taxon>Dikarya</taxon>
        <taxon>Ascomycota</taxon>
        <taxon>Pezizomycotina</taxon>
        <taxon>Dothideomycetes</taxon>
        <taxon>Pleosporomycetidae</taxon>
        <taxon>Mytilinidiales</taxon>
        <taxon>Argynnaceae</taxon>
        <taxon>Lepidopterella</taxon>
    </lineage>
</organism>
<dbReference type="InterPro" id="IPR003959">
    <property type="entry name" value="ATPase_AAA_core"/>
</dbReference>
<dbReference type="InterPro" id="IPR003593">
    <property type="entry name" value="AAA+_ATPase"/>
</dbReference>
<keyword evidence="3" id="KW-1185">Reference proteome</keyword>
<proteinExistence type="predicted"/>
<sequence>MFDDVIAGKGQGLIFLLYGPPGVGKTLTAEAISDFQRRPLYVACAGDLSLEPAKLEDRLSPILDLVRRWNAVLLLNKADVFLEQRSPKSLQHNNLVSVFLRQLEYFQGVMFLTTNRVSSFDEAIQNRIHFALKYNDLNEAAREKVWKLFL</sequence>
<reference evidence="2 3" key="1">
    <citation type="journal article" date="2016" name="Nat. Commun.">
        <title>Ectomycorrhizal ecology is imprinted in the genome of the dominant symbiotic fungus Cenococcum geophilum.</title>
        <authorList>
            <consortium name="DOE Joint Genome Institute"/>
            <person name="Peter M."/>
            <person name="Kohler A."/>
            <person name="Ohm R.A."/>
            <person name="Kuo A."/>
            <person name="Krutzmann J."/>
            <person name="Morin E."/>
            <person name="Arend M."/>
            <person name="Barry K.W."/>
            <person name="Binder M."/>
            <person name="Choi C."/>
            <person name="Clum A."/>
            <person name="Copeland A."/>
            <person name="Grisel N."/>
            <person name="Haridas S."/>
            <person name="Kipfer T."/>
            <person name="LaButti K."/>
            <person name="Lindquist E."/>
            <person name="Lipzen A."/>
            <person name="Maire R."/>
            <person name="Meier B."/>
            <person name="Mihaltcheva S."/>
            <person name="Molinier V."/>
            <person name="Murat C."/>
            <person name="Poggeler S."/>
            <person name="Quandt C.A."/>
            <person name="Sperisen C."/>
            <person name="Tritt A."/>
            <person name="Tisserant E."/>
            <person name="Crous P.W."/>
            <person name="Henrissat B."/>
            <person name="Nehls U."/>
            <person name="Egli S."/>
            <person name="Spatafora J.W."/>
            <person name="Grigoriev I.V."/>
            <person name="Martin F.M."/>
        </authorList>
    </citation>
    <scope>NUCLEOTIDE SEQUENCE [LARGE SCALE GENOMIC DNA]</scope>
    <source>
        <strain evidence="2 3">CBS 459.81</strain>
    </source>
</reference>
<evidence type="ECO:0000313" key="3">
    <source>
        <dbReference type="Proteomes" id="UP000250266"/>
    </source>
</evidence>
<dbReference type="OrthoDB" id="10042665at2759"/>
<accession>A0A8E2DWQ6</accession>
<dbReference type="GO" id="GO:0005524">
    <property type="term" value="F:ATP binding"/>
    <property type="evidence" value="ECO:0007669"/>
    <property type="project" value="InterPro"/>
</dbReference>